<evidence type="ECO:0008006" key="3">
    <source>
        <dbReference type="Google" id="ProtNLM"/>
    </source>
</evidence>
<sequence>MSAFIAFTIPNSAIAPIRDTMRSYQDVLATSVSQEKWHCTMLYIGNINLSDEDMQALAQPIRQSFHPVITILSLGEGKAKNQLWAYVQVQTFLQDMRNELLARCKGREITIPEDERIKEFIPHIHVGNIQQTPQHIAIIDTPVKTTFSLSELVVYKSNPSIPTAPYEQLAVIPITP</sequence>
<evidence type="ECO:0000313" key="2">
    <source>
        <dbReference type="Proteomes" id="UP000177941"/>
    </source>
</evidence>
<reference evidence="1 2" key="1">
    <citation type="journal article" date="2016" name="Nat. Commun.">
        <title>Thousands of microbial genomes shed light on interconnected biogeochemical processes in an aquifer system.</title>
        <authorList>
            <person name="Anantharaman K."/>
            <person name="Brown C.T."/>
            <person name="Hug L.A."/>
            <person name="Sharon I."/>
            <person name="Castelle C.J."/>
            <person name="Probst A.J."/>
            <person name="Thomas B.C."/>
            <person name="Singh A."/>
            <person name="Wilkins M.J."/>
            <person name="Karaoz U."/>
            <person name="Brodie E.L."/>
            <person name="Williams K.H."/>
            <person name="Hubbard S.S."/>
            <person name="Banfield J.F."/>
        </authorList>
    </citation>
    <scope>NUCLEOTIDE SEQUENCE [LARGE SCALE GENOMIC DNA]</scope>
</reference>
<accession>A0A1G1XAH1</accession>
<organism evidence="1 2">
    <name type="scientific">Candidatus Andersenbacteria bacterium RIFCSPHIGHO2_12_FULL_45_11b</name>
    <dbReference type="NCBI Taxonomy" id="1797282"/>
    <lineage>
        <taxon>Bacteria</taxon>
        <taxon>Candidatus Anderseniibacteriota</taxon>
    </lineage>
</organism>
<dbReference type="InterPro" id="IPR009097">
    <property type="entry name" value="Cyclic_Pdiesterase"/>
</dbReference>
<dbReference type="AlphaFoldDB" id="A0A1G1XAH1"/>
<evidence type="ECO:0000313" key="1">
    <source>
        <dbReference type="EMBL" id="OGY36307.1"/>
    </source>
</evidence>
<protein>
    <recommendedName>
        <fullName evidence="3">RNA 2',3'-cyclic 3'-phosphodiesterase</fullName>
    </recommendedName>
</protein>
<gene>
    <name evidence="1" type="ORF">A3E36_00115</name>
</gene>
<comment type="caution">
    <text evidence="1">The sequence shown here is derived from an EMBL/GenBank/DDBJ whole genome shotgun (WGS) entry which is preliminary data.</text>
</comment>
<dbReference type="EMBL" id="MHHS01000036">
    <property type="protein sequence ID" value="OGY36307.1"/>
    <property type="molecule type" value="Genomic_DNA"/>
</dbReference>
<dbReference type="Gene3D" id="3.90.1140.10">
    <property type="entry name" value="Cyclic phosphodiesterase"/>
    <property type="match status" value="1"/>
</dbReference>
<dbReference type="Proteomes" id="UP000177941">
    <property type="component" value="Unassembled WGS sequence"/>
</dbReference>
<proteinExistence type="predicted"/>
<dbReference type="SUPFAM" id="SSF55144">
    <property type="entry name" value="LigT-like"/>
    <property type="match status" value="1"/>
</dbReference>
<name>A0A1G1XAH1_9BACT</name>